<comment type="caution">
    <text evidence="1">The sequence shown here is derived from an EMBL/GenBank/DDBJ whole genome shotgun (WGS) entry which is preliminary data.</text>
</comment>
<evidence type="ECO:0000313" key="1">
    <source>
        <dbReference type="EMBL" id="TWU36698.1"/>
    </source>
</evidence>
<dbReference type="AlphaFoldDB" id="A0A5C6DIZ9"/>
<sequence length="224" mass="24931">MWNVNEQGHGSWTENTNTWWFDARGGTRGVSIGFGRSEEPLVQLTAADQDAMPKLAEQFVRGDQWHLSFPETDDDTYSLKVVLRPIPINGEGLLIEFIVSLQTRLLDTHPTVDLVAVGNKNESISPSEVGCAVAAESGSNPITITHDLNRSVAIVMGTRDYPFTTDRSNADGIRLRLFGEFLEKGVIRKARFWTRLMPTSSSIDREELVGIFQELENAALPLRS</sequence>
<reference evidence="1 2" key="1">
    <citation type="submission" date="2019-02" db="EMBL/GenBank/DDBJ databases">
        <title>Deep-cultivation of Planctomycetes and their phenomic and genomic characterization uncovers novel biology.</title>
        <authorList>
            <person name="Wiegand S."/>
            <person name="Jogler M."/>
            <person name="Boedeker C."/>
            <person name="Pinto D."/>
            <person name="Vollmers J."/>
            <person name="Rivas-Marin E."/>
            <person name="Kohn T."/>
            <person name="Peeters S.H."/>
            <person name="Heuer A."/>
            <person name="Rast P."/>
            <person name="Oberbeckmann S."/>
            <person name="Bunk B."/>
            <person name="Jeske O."/>
            <person name="Meyerdierks A."/>
            <person name="Storesund J.E."/>
            <person name="Kallscheuer N."/>
            <person name="Luecker S."/>
            <person name="Lage O.M."/>
            <person name="Pohl T."/>
            <person name="Merkel B.J."/>
            <person name="Hornburger P."/>
            <person name="Mueller R.-W."/>
            <person name="Bruemmer F."/>
            <person name="Labrenz M."/>
            <person name="Spormann A.M."/>
            <person name="Op Den Camp H."/>
            <person name="Overmann J."/>
            <person name="Amann R."/>
            <person name="Jetten M.S.M."/>
            <person name="Mascher T."/>
            <person name="Medema M.H."/>
            <person name="Devos D.P."/>
            <person name="Kaster A.-K."/>
            <person name="Ovreas L."/>
            <person name="Rohde M."/>
            <person name="Galperin M.Y."/>
            <person name="Jogler C."/>
        </authorList>
    </citation>
    <scope>NUCLEOTIDE SEQUENCE [LARGE SCALE GENOMIC DNA]</scope>
    <source>
        <strain evidence="1 2">Q31b</strain>
    </source>
</reference>
<gene>
    <name evidence="1" type="ORF">Q31b_49800</name>
</gene>
<proteinExistence type="predicted"/>
<evidence type="ECO:0000313" key="2">
    <source>
        <dbReference type="Proteomes" id="UP000315471"/>
    </source>
</evidence>
<organism evidence="1 2">
    <name type="scientific">Novipirellula aureliae</name>
    <dbReference type="NCBI Taxonomy" id="2527966"/>
    <lineage>
        <taxon>Bacteria</taxon>
        <taxon>Pseudomonadati</taxon>
        <taxon>Planctomycetota</taxon>
        <taxon>Planctomycetia</taxon>
        <taxon>Pirellulales</taxon>
        <taxon>Pirellulaceae</taxon>
        <taxon>Novipirellula</taxon>
    </lineage>
</organism>
<protein>
    <submittedName>
        <fullName evidence="1">Uncharacterized protein</fullName>
    </submittedName>
</protein>
<keyword evidence="2" id="KW-1185">Reference proteome</keyword>
<dbReference type="Proteomes" id="UP000315471">
    <property type="component" value="Unassembled WGS sequence"/>
</dbReference>
<dbReference type="OrthoDB" id="261242at2"/>
<dbReference type="EMBL" id="SJPY01000008">
    <property type="protein sequence ID" value="TWU36698.1"/>
    <property type="molecule type" value="Genomic_DNA"/>
</dbReference>
<name>A0A5C6DIZ9_9BACT</name>
<accession>A0A5C6DIZ9</accession>
<dbReference type="RefSeq" id="WP_146602085.1">
    <property type="nucleotide sequence ID" value="NZ_SJPY01000008.1"/>
</dbReference>